<evidence type="ECO:0000313" key="4">
    <source>
        <dbReference type="Proteomes" id="UP000294543"/>
    </source>
</evidence>
<keyword evidence="2" id="KW-0732">Signal</keyword>
<organism evidence="3 4">
    <name type="scientific">Nonomuraea diastatica</name>
    <dbReference type="NCBI Taxonomy" id="1848329"/>
    <lineage>
        <taxon>Bacteria</taxon>
        <taxon>Bacillati</taxon>
        <taxon>Actinomycetota</taxon>
        <taxon>Actinomycetes</taxon>
        <taxon>Streptosporangiales</taxon>
        <taxon>Streptosporangiaceae</taxon>
        <taxon>Nonomuraea</taxon>
    </lineage>
</organism>
<reference evidence="3 4" key="1">
    <citation type="submission" date="2019-03" db="EMBL/GenBank/DDBJ databases">
        <title>Draft genome sequences of novel Actinobacteria.</title>
        <authorList>
            <person name="Sahin N."/>
            <person name="Ay H."/>
            <person name="Saygin H."/>
        </authorList>
    </citation>
    <scope>NUCLEOTIDE SEQUENCE [LARGE SCALE GENOMIC DNA]</scope>
    <source>
        <strain evidence="3 4">KC712</strain>
    </source>
</reference>
<accession>A0A4R4WY81</accession>
<evidence type="ECO:0000313" key="3">
    <source>
        <dbReference type="EMBL" id="TDD22715.1"/>
    </source>
</evidence>
<proteinExistence type="predicted"/>
<sequence length="209" mass="22477">MTRIVSALVMTVTAALLIGTGPAMAAPRIADAGQNRRVGAPPLPGEIVHMETVRMSDRSTITVSFTEWPIRALQSLDFTFEPAGGIEGRTGLVTTVSPTGNRRGLAGIVLQRRGDSIVLPRHPRARQVWGLDVVSLPEEGTWRFEIAVEGPDGTSTGVLPLPAIEQPGPPMPLSWTVALAPWAPVTLLLAGSWLRTRRIRRSVTPTWNG</sequence>
<feature type="transmembrane region" description="Helical" evidence="1">
    <location>
        <begin position="173"/>
        <end position="194"/>
    </location>
</feature>
<dbReference type="EMBL" id="SMKP01000023">
    <property type="protein sequence ID" value="TDD22715.1"/>
    <property type="molecule type" value="Genomic_DNA"/>
</dbReference>
<dbReference type="AlphaFoldDB" id="A0A4R4WY81"/>
<feature type="signal peptide" evidence="2">
    <location>
        <begin position="1"/>
        <end position="25"/>
    </location>
</feature>
<comment type="caution">
    <text evidence="3">The sequence shown here is derived from an EMBL/GenBank/DDBJ whole genome shotgun (WGS) entry which is preliminary data.</text>
</comment>
<name>A0A4R4WY81_9ACTN</name>
<evidence type="ECO:0000256" key="2">
    <source>
        <dbReference type="SAM" id="SignalP"/>
    </source>
</evidence>
<dbReference type="Proteomes" id="UP000294543">
    <property type="component" value="Unassembled WGS sequence"/>
</dbReference>
<evidence type="ECO:0000256" key="1">
    <source>
        <dbReference type="SAM" id="Phobius"/>
    </source>
</evidence>
<protein>
    <submittedName>
        <fullName evidence="3">Uncharacterized protein</fullName>
    </submittedName>
</protein>
<keyword evidence="1" id="KW-0472">Membrane</keyword>
<dbReference type="RefSeq" id="WP_132507481.1">
    <property type="nucleotide sequence ID" value="NZ_SMKP01000023.1"/>
</dbReference>
<gene>
    <name evidence="3" type="ORF">E1294_11035</name>
</gene>
<feature type="chain" id="PRO_5020723324" evidence="2">
    <location>
        <begin position="26"/>
        <end position="209"/>
    </location>
</feature>
<keyword evidence="4" id="KW-1185">Reference proteome</keyword>
<keyword evidence="1" id="KW-0812">Transmembrane</keyword>
<keyword evidence="1" id="KW-1133">Transmembrane helix</keyword>
<dbReference type="OrthoDB" id="4717855at2"/>